<dbReference type="PIRSF" id="PIRSF006135">
    <property type="entry name" value="CobU"/>
    <property type="match status" value="1"/>
</dbReference>
<dbReference type="OrthoDB" id="9799422at2"/>
<comment type="similarity">
    <text evidence="7">Belongs to the CobU/CobP family.</text>
</comment>
<evidence type="ECO:0000256" key="17">
    <source>
        <dbReference type="ARBA" id="ARBA00030571"/>
    </source>
</evidence>
<evidence type="ECO:0000256" key="4">
    <source>
        <dbReference type="ARBA" id="ARBA00003889"/>
    </source>
</evidence>
<evidence type="ECO:0000256" key="8">
    <source>
        <dbReference type="ARBA" id="ARBA00012016"/>
    </source>
</evidence>
<keyword evidence="13" id="KW-0418">Kinase</keyword>
<evidence type="ECO:0000256" key="15">
    <source>
        <dbReference type="ARBA" id="ARBA00023134"/>
    </source>
</evidence>
<comment type="pathway">
    <text evidence="6">Cofactor biosynthesis; adenosylcobalamin biosynthesis; adenosylcobalamin from cob(II)yrinate a,c-diamide: step 5/7.</text>
</comment>
<comment type="catalytic activity">
    <reaction evidence="2">
        <text>adenosylcob(III)inamide phosphate + GTP + H(+) = adenosylcob(III)inamide-GDP + diphosphate</text>
        <dbReference type="Rhea" id="RHEA:22712"/>
        <dbReference type="ChEBI" id="CHEBI:15378"/>
        <dbReference type="ChEBI" id="CHEBI:33019"/>
        <dbReference type="ChEBI" id="CHEBI:37565"/>
        <dbReference type="ChEBI" id="CHEBI:58502"/>
        <dbReference type="ChEBI" id="CHEBI:60487"/>
        <dbReference type="EC" id="2.7.7.62"/>
    </reaction>
</comment>
<dbReference type="EC" id="2.7.7.62" evidence="9"/>
<evidence type="ECO:0000313" key="21">
    <source>
        <dbReference type="Proteomes" id="UP000243650"/>
    </source>
</evidence>
<evidence type="ECO:0000256" key="10">
    <source>
        <dbReference type="ARBA" id="ARBA00022573"/>
    </source>
</evidence>
<accession>A0A2P6MI83</accession>
<dbReference type="GO" id="GO:0043752">
    <property type="term" value="F:adenosylcobinamide kinase activity"/>
    <property type="evidence" value="ECO:0007669"/>
    <property type="project" value="UniProtKB-EC"/>
</dbReference>
<dbReference type="RefSeq" id="WP_105958683.1">
    <property type="nucleotide sequence ID" value="NZ_PVNS01000005.1"/>
</dbReference>
<dbReference type="Proteomes" id="UP000243650">
    <property type="component" value="Unassembled WGS sequence"/>
</dbReference>
<evidence type="ECO:0000256" key="12">
    <source>
        <dbReference type="ARBA" id="ARBA00022741"/>
    </source>
</evidence>
<dbReference type="Gene3D" id="3.40.50.300">
    <property type="entry name" value="P-loop containing nucleotide triphosphate hydrolases"/>
    <property type="match status" value="1"/>
</dbReference>
<dbReference type="GO" id="GO:0008820">
    <property type="term" value="F:cobinamide phosphate guanylyltransferase activity"/>
    <property type="evidence" value="ECO:0007669"/>
    <property type="project" value="UniProtKB-EC"/>
</dbReference>
<keyword evidence="10" id="KW-0169">Cobalamin biosynthesis</keyword>
<keyword evidence="15 19" id="KW-0342">GTP-binding</keyword>
<evidence type="ECO:0000256" key="3">
    <source>
        <dbReference type="ARBA" id="ARBA00001522"/>
    </source>
</evidence>
<evidence type="ECO:0000256" key="13">
    <source>
        <dbReference type="ARBA" id="ARBA00022777"/>
    </source>
</evidence>
<name>A0A2P6MI83_ALKUR</name>
<dbReference type="AlphaFoldDB" id="A0A2P6MI83"/>
<keyword evidence="14" id="KW-0067">ATP-binding</keyword>
<sequence>MLTFICGGARSGKSAFAEQEALRESSSPVYAATSPHTDEEMSARINKHQRERDDRFQTVECGTDVEAVLQSAPPDTVILIDCLTVWLSGRMFSDGVGAAVIHEEMDRWIEASRTRRVLIVSNDINEGVLPDVPEVYDYVELLCGLHRKLVQAAETVVQMTAGQPYYWKGEDAL</sequence>
<comment type="pathway">
    <text evidence="5">Cofactor biosynthesis; adenosylcobalamin biosynthesis; adenosylcobalamin from cob(II)yrinate a,c-diamide: step 6/7.</text>
</comment>
<evidence type="ECO:0000256" key="5">
    <source>
        <dbReference type="ARBA" id="ARBA00004692"/>
    </source>
</evidence>
<dbReference type="InterPro" id="IPR027417">
    <property type="entry name" value="P-loop_NTPase"/>
</dbReference>
<dbReference type="CDD" id="cd00544">
    <property type="entry name" value="CobU"/>
    <property type="match status" value="1"/>
</dbReference>
<keyword evidence="12 19" id="KW-0547">Nucleotide-binding</keyword>
<dbReference type="PANTHER" id="PTHR34848">
    <property type="match status" value="1"/>
</dbReference>
<dbReference type="GO" id="GO:0009236">
    <property type="term" value="P:cobalamin biosynthetic process"/>
    <property type="evidence" value="ECO:0007669"/>
    <property type="project" value="UniProtKB-UniPathway"/>
</dbReference>
<keyword evidence="21" id="KW-1185">Reference proteome</keyword>
<dbReference type="SUPFAM" id="SSF52540">
    <property type="entry name" value="P-loop containing nucleoside triphosphate hydrolases"/>
    <property type="match status" value="1"/>
</dbReference>
<dbReference type="PANTHER" id="PTHR34848:SF1">
    <property type="entry name" value="BIFUNCTIONAL ADENOSYLCOBALAMIN BIOSYNTHESIS PROTEIN COBU"/>
    <property type="match status" value="1"/>
</dbReference>
<feature type="binding site" evidence="19">
    <location>
        <position position="81"/>
    </location>
    <ligand>
        <name>GTP</name>
        <dbReference type="ChEBI" id="CHEBI:37565"/>
    </ligand>
</feature>
<dbReference type="Pfam" id="PF02283">
    <property type="entry name" value="CobU"/>
    <property type="match status" value="1"/>
</dbReference>
<dbReference type="EC" id="2.7.1.156" evidence="8"/>
<comment type="catalytic activity">
    <reaction evidence="1">
        <text>adenosylcob(III)inamide + ATP = adenosylcob(III)inamide phosphate + ADP + H(+)</text>
        <dbReference type="Rhea" id="RHEA:15769"/>
        <dbReference type="ChEBI" id="CHEBI:2480"/>
        <dbReference type="ChEBI" id="CHEBI:15378"/>
        <dbReference type="ChEBI" id="CHEBI:30616"/>
        <dbReference type="ChEBI" id="CHEBI:58502"/>
        <dbReference type="ChEBI" id="CHEBI:456216"/>
        <dbReference type="EC" id="2.7.1.156"/>
    </reaction>
</comment>
<dbReference type="InterPro" id="IPR003203">
    <property type="entry name" value="CobU/CobP"/>
</dbReference>
<comment type="catalytic activity">
    <reaction evidence="3">
        <text>adenosylcob(III)inamide + GTP = adenosylcob(III)inamide phosphate + GDP + H(+)</text>
        <dbReference type="Rhea" id="RHEA:15765"/>
        <dbReference type="ChEBI" id="CHEBI:2480"/>
        <dbReference type="ChEBI" id="CHEBI:15378"/>
        <dbReference type="ChEBI" id="CHEBI:37565"/>
        <dbReference type="ChEBI" id="CHEBI:58189"/>
        <dbReference type="ChEBI" id="CHEBI:58502"/>
        <dbReference type="EC" id="2.7.1.156"/>
    </reaction>
</comment>
<evidence type="ECO:0000256" key="6">
    <source>
        <dbReference type="ARBA" id="ARBA00005159"/>
    </source>
</evidence>
<evidence type="ECO:0000256" key="18">
    <source>
        <dbReference type="PIRSR" id="PIRSR006135-1"/>
    </source>
</evidence>
<evidence type="ECO:0000256" key="14">
    <source>
        <dbReference type="ARBA" id="ARBA00022840"/>
    </source>
</evidence>
<evidence type="ECO:0000256" key="2">
    <source>
        <dbReference type="ARBA" id="ARBA00000711"/>
    </source>
</evidence>
<evidence type="ECO:0000256" key="7">
    <source>
        <dbReference type="ARBA" id="ARBA00007490"/>
    </source>
</evidence>
<dbReference type="EMBL" id="PVNS01000005">
    <property type="protein sequence ID" value="PRO65999.1"/>
    <property type="molecule type" value="Genomic_DNA"/>
</dbReference>
<organism evidence="20 21">
    <name type="scientific">Alkalicoccus urumqiensis</name>
    <name type="common">Bacillus urumqiensis</name>
    <dbReference type="NCBI Taxonomy" id="1548213"/>
    <lineage>
        <taxon>Bacteria</taxon>
        <taxon>Bacillati</taxon>
        <taxon>Bacillota</taxon>
        <taxon>Bacilli</taxon>
        <taxon>Bacillales</taxon>
        <taxon>Bacillaceae</taxon>
        <taxon>Alkalicoccus</taxon>
    </lineage>
</organism>
<evidence type="ECO:0000256" key="16">
    <source>
        <dbReference type="ARBA" id="ARBA00029570"/>
    </source>
</evidence>
<evidence type="ECO:0000256" key="1">
    <source>
        <dbReference type="ARBA" id="ARBA00000312"/>
    </source>
</evidence>
<protein>
    <recommendedName>
        <fullName evidence="16">Adenosylcobinamide kinase</fullName>
        <ecNumber evidence="8">2.7.1.156</ecNumber>
        <ecNumber evidence="9">2.7.7.62</ecNumber>
    </recommendedName>
    <alternativeName>
        <fullName evidence="17">Adenosylcobinamide-phosphate guanylyltransferase</fullName>
    </alternativeName>
</protein>
<feature type="active site" description="GMP-histidine intermediate" evidence="18">
    <location>
        <position position="48"/>
    </location>
</feature>
<evidence type="ECO:0000256" key="11">
    <source>
        <dbReference type="ARBA" id="ARBA00022679"/>
    </source>
</evidence>
<dbReference type="GO" id="GO:0005524">
    <property type="term" value="F:ATP binding"/>
    <property type="evidence" value="ECO:0007669"/>
    <property type="project" value="UniProtKB-KW"/>
</dbReference>
<evidence type="ECO:0000256" key="19">
    <source>
        <dbReference type="PIRSR" id="PIRSR006135-2"/>
    </source>
</evidence>
<keyword evidence="11" id="KW-0808">Transferase</keyword>
<feature type="binding site" evidence="19">
    <location>
        <begin position="7"/>
        <end position="14"/>
    </location>
    <ligand>
        <name>GTP</name>
        <dbReference type="ChEBI" id="CHEBI:37565"/>
    </ligand>
</feature>
<reference evidence="20 21" key="1">
    <citation type="submission" date="2018-03" db="EMBL/GenBank/DDBJ databases">
        <title>Bacillus urumqiensis sp. nov., a moderately haloalkaliphilic bacterium isolated from a salt lake.</title>
        <authorList>
            <person name="Zhao B."/>
            <person name="Liao Z."/>
        </authorList>
    </citation>
    <scope>NUCLEOTIDE SEQUENCE [LARGE SCALE GENOMIC DNA]</scope>
    <source>
        <strain evidence="20 21">BZ-SZ-XJ18</strain>
    </source>
</reference>
<evidence type="ECO:0000256" key="9">
    <source>
        <dbReference type="ARBA" id="ARBA00012523"/>
    </source>
</evidence>
<feature type="binding site" evidence="19">
    <location>
        <position position="60"/>
    </location>
    <ligand>
        <name>GTP</name>
        <dbReference type="ChEBI" id="CHEBI:37565"/>
    </ligand>
</feature>
<comment type="caution">
    <text evidence="20">The sequence shown here is derived from an EMBL/GenBank/DDBJ whole genome shotgun (WGS) entry which is preliminary data.</text>
</comment>
<gene>
    <name evidence="20" type="ORF">C6I21_06765</name>
</gene>
<evidence type="ECO:0000313" key="20">
    <source>
        <dbReference type="EMBL" id="PRO65999.1"/>
    </source>
</evidence>
<feature type="binding site" evidence="19">
    <location>
        <begin position="32"/>
        <end position="34"/>
    </location>
    <ligand>
        <name>GTP</name>
        <dbReference type="ChEBI" id="CHEBI:37565"/>
    </ligand>
</feature>
<comment type="function">
    <text evidence="4">Catalyzes ATP-dependent phosphorylation of adenosylcobinamide and addition of GMP to adenosylcobinamide phosphate.</text>
</comment>
<dbReference type="GO" id="GO:0005525">
    <property type="term" value="F:GTP binding"/>
    <property type="evidence" value="ECO:0007669"/>
    <property type="project" value="UniProtKB-KW"/>
</dbReference>
<dbReference type="UniPathway" id="UPA00148">
    <property type="reaction ID" value="UER00236"/>
</dbReference>
<proteinExistence type="inferred from homology"/>